<evidence type="ECO:0000256" key="3">
    <source>
        <dbReference type="ARBA" id="ARBA00023163"/>
    </source>
</evidence>
<dbReference type="InterPro" id="IPR049445">
    <property type="entry name" value="TetR_SbtR-like_C"/>
</dbReference>
<protein>
    <submittedName>
        <fullName evidence="6">TetR/AcrR family transcriptional regulator</fullName>
    </submittedName>
</protein>
<comment type="caution">
    <text evidence="6">The sequence shown here is derived from an EMBL/GenBank/DDBJ whole genome shotgun (WGS) entry which is preliminary data.</text>
</comment>
<proteinExistence type="predicted"/>
<dbReference type="InterPro" id="IPR050109">
    <property type="entry name" value="HTH-type_TetR-like_transc_reg"/>
</dbReference>
<dbReference type="EMBL" id="BAABLM010000001">
    <property type="protein sequence ID" value="GAA4663982.1"/>
    <property type="molecule type" value="Genomic_DNA"/>
</dbReference>
<dbReference type="PANTHER" id="PTHR30055">
    <property type="entry name" value="HTH-TYPE TRANSCRIPTIONAL REGULATOR RUTR"/>
    <property type="match status" value="1"/>
</dbReference>
<evidence type="ECO:0000256" key="2">
    <source>
        <dbReference type="ARBA" id="ARBA00023125"/>
    </source>
</evidence>
<dbReference type="Proteomes" id="UP001501295">
    <property type="component" value="Unassembled WGS sequence"/>
</dbReference>
<evidence type="ECO:0000259" key="5">
    <source>
        <dbReference type="PROSITE" id="PS50977"/>
    </source>
</evidence>
<dbReference type="PROSITE" id="PS50977">
    <property type="entry name" value="HTH_TETR_2"/>
    <property type="match status" value="1"/>
</dbReference>
<dbReference type="InterPro" id="IPR009057">
    <property type="entry name" value="Homeodomain-like_sf"/>
</dbReference>
<keyword evidence="7" id="KW-1185">Reference proteome</keyword>
<evidence type="ECO:0000313" key="6">
    <source>
        <dbReference type="EMBL" id="GAA4663982.1"/>
    </source>
</evidence>
<reference evidence="7" key="1">
    <citation type="journal article" date="2019" name="Int. J. Syst. Evol. Microbiol.">
        <title>The Global Catalogue of Microorganisms (GCM) 10K type strain sequencing project: providing services to taxonomists for standard genome sequencing and annotation.</title>
        <authorList>
            <consortium name="The Broad Institute Genomics Platform"/>
            <consortium name="The Broad Institute Genome Sequencing Center for Infectious Disease"/>
            <person name="Wu L."/>
            <person name="Ma J."/>
        </authorList>
    </citation>
    <scope>NUCLEOTIDE SEQUENCE [LARGE SCALE GENOMIC DNA]</scope>
    <source>
        <strain evidence="7">JCM 18956</strain>
    </source>
</reference>
<dbReference type="Pfam" id="PF21597">
    <property type="entry name" value="TetR_C_43"/>
    <property type="match status" value="1"/>
</dbReference>
<feature type="DNA-binding region" description="H-T-H motif" evidence="4">
    <location>
        <begin position="27"/>
        <end position="46"/>
    </location>
</feature>
<organism evidence="6 7">
    <name type="scientific">Frondihabitans cladoniiphilus</name>
    <dbReference type="NCBI Taxonomy" id="715785"/>
    <lineage>
        <taxon>Bacteria</taxon>
        <taxon>Bacillati</taxon>
        <taxon>Actinomycetota</taxon>
        <taxon>Actinomycetes</taxon>
        <taxon>Micrococcales</taxon>
        <taxon>Microbacteriaceae</taxon>
        <taxon>Frondihabitans</taxon>
    </lineage>
</organism>
<dbReference type="RefSeq" id="WP_345371946.1">
    <property type="nucleotide sequence ID" value="NZ_BAABLM010000001.1"/>
</dbReference>
<keyword evidence="1" id="KW-0805">Transcription regulation</keyword>
<dbReference type="InterPro" id="IPR001647">
    <property type="entry name" value="HTH_TetR"/>
</dbReference>
<keyword evidence="2 4" id="KW-0238">DNA-binding</keyword>
<accession>A0ABP8VI61</accession>
<dbReference type="SUPFAM" id="SSF48498">
    <property type="entry name" value="Tetracyclin repressor-like, C-terminal domain"/>
    <property type="match status" value="1"/>
</dbReference>
<dbReference type="PANTHER" id="PTHR30055:SF234">
    <property type="entry name" value="HTH-TYPE TRANSCRIPTIONAL REGULATOR BETI"/>
    <property type="match status" value="1"/>
</dbReference>
<dbReference type="Gene3D" id="1.10.357.10">
    <property type="entry name" value="Tetracycline Repressor, domain 2"/>
    <property type="match status" value="1"/>
</dbReference>
<evidence type="ECO:0000256" key="4">
    <source>
        <dbReference type="PROSITE-ProRule" id="PRU00335"/>
    </source>
</evidence>
<evidence type="ECO:0000313" key="7">
    <source>
        <dbReference type="Proteomes" id="UP001501295"/>
    </source>
</evidence>
<dbReference type="Pfam" id="PF00440">
    <property type="entry name" value="TetR_N"/>
    <property type="match status" value="1"/>
</dbReference>
<sequence length="177" mass="19413">MRTDALQNRERLIDVARQALEIEPPPTMAAVARAAGVGQGTLYRHFPTWDDLVLAVHRTDVGELVDMVPELLETHSPRDALRIWLGRLAEYGRIKKGLGSAIHSAMHEQLAGEGYAPVVGAIDALLDAGKADGLYRADVTGEELLLLVGFLWRLDLTEGRDERSARMLDVVLAGLVR</sequence>
<feature type="domain" description="HTH tetR-type" evidence="5">
    <location>
        <begin position="6"/>
        <end position="64"/>
    </location>
</feature>
<gene>
    <name evidence="6" type="ORF">GCM10025780_00870</name>
</gene>
<dbReference type="InterPro" id="IPR036271">
    <property type="entry name" value="Tet_transcr_reg_TetR-rel_C_sf"/>
</dbReference>
<dbReference type="SUPFAM" id="SSF46689">
    <property type="entry name" value="Homeodomain-like"/>
    <property type="match status" value="1"/>
</dbReference>
<name>A0ABP8VI61_9MICO</name>
<keyword evidence="3" id="KW-0804">Transcription</keyword>
<evidence type="ECO:0000256" key="1">
    <source>
        <dbReference type="ARBA" id="ARBA00023015"/>
    </source>
</evidence>